<organism evidence="1 2">
    <name type="scientific">Trichonephila clavata</name>
    <name type="common">Joro spider</name>
    <name type="synonym">Nephila clavata</name>
    <dbReference type="NCBI Taxonomy" id="2740835"/>
    <lineage>
        <taxon>Eukaryota</taxon>
        <taxon>Metazoa</taxon>
        <taxon>Ecdysozoa</taxon>
        <taxon>Arthropoda</taxon>
        <taxon>Chelicerata</taxon>
        <taxon>Arachnida</taxon>
        <taxon>Araneae</taxon>
        <taxon>Araneomorphae</taxon>
        <taxon>Entelegynae</taxon>
        <taxon>Araneoidea</taxon>
        <taxon>Nephilidae</taxon>
        <taxon>Trichonephila</taxon>
    </lineage>
</organism>
<name>A0A8X6L370_TRICU</name>
<sequence length="65" mass="7652">KHFEVLLRLACRYEPESYAGDITATGRASRAGFVEKETPDYEDPKEVQPFWALATNFFWIWIRKV</sequence>
<feature type="non-terminal residue" evidence="1">
    <location>
        <position position="1"/>
    </location>
</feature>
<dbReference type="Proteomes" id="UP000887116">
    <property type="component" value="Unassembled WGS sequence"/>
</dbReference>
<comment type="caution">
    <text evidence="1">The sequence shown here is derived from an EMBL/GenBank/DDBJ whole genome shotgun (WGS) entry which is preliminary data.</text>
</comment>
<protein>
    <submittedName>
        <fullName evidence="1">Uncharacterized protein</fullName>
    </submittedName>
</protein>
<keyword evidence="2" id="KW-1185">Reference proteome</keyword>
<dbReference type="EMBL" id="BMAO01014409">
    <property type="protein sequence ID" value="GFQ94774.1"/>
    <property type="molecule type" value="Genomic_DNA"/>
</dbReference>
<proteinExistence type="predicted"/>
<gene>
    <name evidence="1" type="ORF">TNCT_186661</name>
</gene>
<accession>A0A8X6L370</accession>
<dbReference type="AlphaFoldDB" id="A0A8X6L370"/>
<evidence type="ECO:0000313" key="1">
    <source>
        <dbReference type="EMBL" id="GFQ94774.1"/>
    </source>
</evidence>
<reference evidence="1" key="1">
    <citation type="submission" date="2020-07" db="EMBL/GenBank/DDBJ databases">
        <title>Multicomponent nature underlies the extraordinary mechanical properties of spider dragline silk.</title>
        <authorList>
            <person name="Kono N."/>
            <person name="Nakamura H."/>
            <person name="Mori M."/>
            <person name="Yoshida Y."/>
            <person name="Ohtoshi R."/>
            <person name="Malay A.D."/>
            <person name="Moran D.A.P."/>
            <person name="Tomita M."/>
            <person name="Numata K."/>
            <person name="Arakawa K."/>
        </authorList>
    </citation>
    <scope>NUCLEOTIDE SEQUENCE</scope>
</reference>
<evidence type="ECO:0000313" key="2">
    <source>
        <dbReference type="Proteomes" id="UP000887116"/>
    </source>
</evidence>